<dbReference type="SMR" id="A0A803KW52"/>
<organism evidence="2 3">
    <name type="scientific">Chenopodium quinoa</name>
    <name type="common">Quinoa</name>
    <dbReference type="NCBI Taxonomy" id="63459"/>
    <lineage>
        <taxon>Eukaryota</taxon>
        <taxon>Viridiplantae</taxon>
        <taxon>Streptophyta</taxon>
        <taxon>Embryophyta</taxon>
        <taxon>Tracheophyta</taxon>
        <taxon>Spermatophyta</taxon>
        <taxon>Magnoliopsida</taxon>
        <taxon>eudicotyledons</taxon>
        <taxon>Gunneridae</taxon>
        <taxon>Pentapetalae</taxon>
        <taxon>Caryophyllales</taxon>
        <taxon>Chenopodiaceae</taxon>
        <taxon>Chenopodioideae</taxon>
        <taxon>Atripliceae</taxon>
        <taxon>Chenopodium</taxon>
    </lineage>
</organism>
<name>A0A803KW52_CHEQI</name>
<dbReference type="EnsemblPlants" id="AUR62003260-RA">
    <property type="protein sequence ID" value="AUR62003260-RA:cds"/>
    <property type="gene ID" value="AUR62003260"/>
</dbReference>
<accession>A0A803KW52</accession>
<sequence>MVVLASNCVTMNSAAIMGGTLVHTHQSYNKPLFLLPSSRTNSSQSISLSSLSIGASIAPSSSLRTPAVAVAADTTQPSSSSDQDQTTKKYYFVVANAKFMLDEEEHFRELMDERLRMFGERNIEQDFWLVIEPKFLEKFPNITKRLKRPAVALVSTNGPWITYMKLRLDRVLAESYEADSLEEALASNPTKVEFEKPEKWVAPYTKYEYGWWETFLPPGSQKSQA</sequence>
<comment type="similarity">
    <text evidence="1">Belongs to the ycf54 family.</text>
</comment>
<dbReference type="KEGG" id="cqi:110723503"/>
<evidence type="ECO:0000313" key="3">
    <source>
        <dbReference type="Proteomes" id="UP000596660"/>
    </source>
</evidence>
<dbReference type="PANTHER" id="PTHR35319">
    <property type="match status" value="1"/>
</dbReference>
<dbReference type="InterPro" id="IPR038409">
    <property type="entry name" value="Ycf54-like_sf"/>
</dbReference>
<dbReference type="Pfam" id="PF10674">
    <property type="entry name" value="Ycf54"/>
    <property type="match status" value="1"/>
</dbReference>
<dbReference type="GeneID" id="110723503"/>
<gene>
    <name evidence="2" type="primary">LOC110723503</name>
</gene>
<dbReference type="OrthoDB" id="5200at2759"/>
<dbReference type="AlphaFoldDB" id="A0A803KW52"/>
<dbReference type="PANTHER" id="PTHR35319:SF2">
    <property type="entry name" value="YCF54"/>
    <property type="match status" value="1"/>
</dbReference>
<dbReference type="Gene3D" id="3.30.70.1860">
    <property type="entry name" value="Uncharacterised protein family Ycf54"/>
    <property type="match status" value="1"/>
</dbReference>
<reference evidence="2" key="2">
    <citation type="submission" date="2021-03" db="UniProtKB">
        <authorList>
            <consortium name="EnsemblPlants"/>
        </authorList>
    </citation>
    <scope>IDENTIFICATION</scope>
</reference>
<dbReference type="OMA" id="EKPDKWV"/>
<keyword evidence="3" id="KW-1185">Reference proteome</keyword>
<reference evidence="2" key="1">
    <citation type="journal article" date="2017" name="Nature">
        <title>The genome of Chenopodium quinoa.</title>
        <authorList>
            <person name="Jarvis D.E."/>
            <person name="Ho Y.S."/>
            <person name="Lightfoot D.J."/>
            <person name="Schmoeckel S.M."/>
            <person name="Li B."/>
            <person name="Borm T.J.A."/>
            <person name="Ohyanagi H."/>
            <person name="Mineta K."/>
            <person name="Michell C.T."/>
            <person name="Saber N."/>
            <person name="Kharbatia N.M."/>
            <person name="Rupper R.R."/>
            <person name="Sharp A.R."/>
            <person name="Dally N."/>
            <person name="Boughton B.A."/>
            <person name="Woo Y.H."/>
            <person name="Gao G."/>
            <person name="Schijlen E.G.W.M."/>
            <person name="Guo X."/>
            <person name="Momin A.A."/>
            <person name="Negrao S."/>
            <person name="Al-Babili S."/>
            <person name="Gehring C."/>
            <person name="Roessner U."/>
            <person name="Jung C."/>
            <person name="Murphy K."/>
            <person name="Arold S.T."/>
            <person name="Gojobori T."/>
            <person name="van der Linden C.G."/>
            <person name="van Loo E.N."/>
            <person name="Jellen E.N."/>
            <person name="Maughan P.J."/>
            <person name="Tester M."/>
        </authorList>
    </citation>
    <scope>NUCLEOTIDE SEQUENCE [LARGE SCALE GENOMIC DNA]</scope>
    <source>
        <strain evidence="2">cv. PI 614886</strain>
    </source>
</reference>
<dbReference type="InterPro" id="IPR019616">
    <property type="entry name" value="Ycf54"/>
</dbReference>
<protein>
    <recommendedName>
        <fullName evidence="4">Ycf54</fullName>
    </recommendedName>
</protein>
<dbReference type="RefSeq" id="XP_021758553.1">
    <property type="nucleotide sequence ID" value="XM_021902861.1"/>
</dbReference>
<dbReference type="Gramene" id="AUR62003260-RA">
    <property type="protein sequence ID" value="AUR62003260-RA:cds"/>
    <property type="gene ID" value="AUR62003260"/>
</dbReference>
<evidence type="ECO:0000256" key="1">
    <source>
        <dbReference type="ARBA" id="ARBA00043978"/>
    </source>
</evidence>
<proteinExistence type="inferred from homology"/>
<dbReference type="Proteomes" id="UP000596660">
    <property type="component" value="Unplaced"/>
</dbReference>
<evidence type="ECO:0008006" key="4">
    <source>
        <dbReference type="Google" id="ProtNLM"/>
    </source>
</evidence>
<evidence type="ECO:0000313" key="2">
    <source>
        <dbReference type="EnsemblPlants" id="AUR62003260-RA:cds"/>
    </source>
</evidence>